<dbReference type="FunFam" id="1.10.3470.10:FF:000001">
    <property type="entry name" value="Vitamin B12 ABC transporter permease BtuC"/>
    <property type="match status" value="1"/>
</dbReference>
<evidence type="ECO:0000256" key="7">
    <source>
        <dbReference type="ARBA" id="ARBA00023136"/>
    </source>
</evidence>
<dbReference type="GO" id="GO:0033214">
    <property type="term" value="P:siderophore-iron import into cell"/>
    <property type="evidence" value="ECO:0007669"/>
    <property type="project" value="TreeGrafter"/>
</dbReference>
<feature type="transmembrane region" description="Helical" evidence="8">
    <location>
        <begin position="240"/>
        <end position="264"/>
    </location>
</feature>
<comment type="similarity">
    <text evidence="2">Belongs to the binding-protein-dependent transport system permease family. FecCD subfamily.</text>
</comment>
<name>A0A3D9XEC1_PARVE</name>
<keyword evidence="7 8" id="KW-0472">Membrane</keyword>
<protein>
    <submittedName>
        <fullName evidence="9">Iron complex transport system permease protein</fullName>
    </submittedName>
</protein>
<feature type="transmembrane region" description="Helical" evidence="8">
    <location>
        <begin position="67"/>
        <end position="83"/>
    </location>
</feature>
<organism evidence="9 10">
    <name type="scientific">Paracoccus versutus</name>
    <name type="common">Thiobacillus versutus</name>
    <dbReference type="NCBI Taxonomy" id="34007"/>
    <lineage>
        <taxon>Bacteria</taxon>
        <taxon>Pseudomonadati</taxon>
        <taxon>Pseudomonadota</taxon>
        <taxon>Alphaproteobacteria</taxon>
        <taxon>Rhodobacterales</taxon>
        <taxon>Paracoccaceae</taxon>
        <taxon>Paracoccus</taxon>
    </lineage>
</organism>
<evidence type="ECO:0000256" key="5">
    <source>
        <dbReference type="ARBA" id="ARBA00022692"/>
    </source>
</evidence>
<feature type="transmembrane region" description="Helical" evidence="8">
    <location>
        <begin position="197"/>
        <end position="220"/>
    </location>
</feature>
<feature type="transmembrane region" description="Helical" evidence="8">
    <location>
        <begin position="284"/>
        <end position="303"/>
    </location>
</feature>
<evidence type="ECO:0000313" key="10">
    <source>
        <dbReference type="Proteomes" id="UP000256941"/>
    </source>
</evidence>
<dbReference type="AlphaFoldDB" id="A0A3D9XEC1"/>
<dbReference type="Gene3D" id="1.10.3470.10">
    <property type="entry name" value="ABC transporter involved in vitamin B12 uptake, BtuC"/>
    <property type="match status" value="1"/>
</dbReference>
<accession>A0A3D9XEC1</accession>
<evidence type="ECO:0000256" key="3">
    <source>
        <dbReference type="ARBA" id="ARBA00022448"/>
    </source>
</evidence>
<dbReference type="GO" id="GO:0022857">
    <property type="term" value="F:transmembrane transporter activity"/>
    <property type="evidence" value="ECO:0007669"/>
    <property type="project" value="InterPro"/>
</dbReference>
<dbReference type="InterPro" id="IPR000522">
    <property type="entry name" value="ABC_transptr_permease_BtuC"/>
</dbReference>
<dbReference type="RefSeq" id="WP_116222685.1">
    <property type="nucleotide sequence ID" value="NZ_CP038197.1"/>
</dbReference>
<comment type="subcellular location">
    <subcellularLocation>
        <location evidence="1">Cell membrane</location>
        <topology evidence="1">Multi-pass membrane protein</topology>
    </subcellularLocation>
</comment>
<evidence type="ECO:0000256" key="6">
    <source>
        <dbReference type="ARBA" id="ARBA00022989"/>
    </source>
</evidence>
<evidence type="ECO:0000256" key="4">
    <source>
        <dbReference type="ARBA" id="ARBA00022475"/>
    </source>
</evidence>
<dbReference type="PANTHER" id="PTHR30472:SF1">
    <property type="entry name" value="FE(3+) DICITRATE TRANSPORT SYSTEM PERMEASE PROTEIN FECC-RELATED"/>
    <property type="match status" value="1"/>
</dbReference>
<reference evidence="9 10" key="1">
    <citation type="submission" date="2018-08" db="EMBL/GenBank/DDBJ databases">
        <title>Genomic Encyclopedia of Archaeal and Bacterial Type Strains, Phase II (KMG-II): from individual species to whole genera.</title>
        <authorList>
            <person name="Goeker M."/>
        </authorList>
    </citation>
    <scope>NUCLEOTIDE SEQUENCE [LARGE SCALE GENOMIC DNA]</scope>
    <source>
        <strain evidence="9 10">DSM 17099</strain>
    </source>
</reference>
<keyword evidence="3" id="KW-0813">Transport</keyword>
<evidence type="ECO:0000256" key="8">
    <source>
        <dbReference type="SAM" id="Phobius"/>
    </source>
</evidence>
<evidence type="ECO:0000313" key="9">
    <source>
        <dbReference type="EMBL" id="REF68754.1"/>
    </source>
</evidence>
<keyword evidence="5 8" id="KW-0812">Transmembrane</keyword>
<feature type="transmembrane region" description="Helical" evidence="8">
    <location>
        <begin position="122"/>
        <end position="141"/>
    </location>
</feature>
<dbReference type="InterPro" id="IPR037294">
    <property type="entry name" value="ABC_BtuC-like"/>
</dbReference>
<gene>
    <name evidence="9" type="ORF">BDD41_3826</name>
</gene>
<comment type="caution">
    <text evidence="9">The sequence shown here is derived from an EMBL/GenBank/DDBJ whole genome shotgun (WGS) entry which is preliminary data.</text>
</comment>
<dbReference type="EMBL" id="QTUJ01000003">
    <property type="protein sequence ID" value="REF68754.1"/>
    <property type="molecule type" value="Genomic_DNA"/>
</dbReference>
<feature type="transmembrane region" description="Helical" evidence="8">
    <location>
        <begin position="95"/>
        <end position="116"/>
    </location>
</feature>
<evidence type="ECO:0000256" key="2">
    <source>
        <dbReference type="ARBA" id="ARBA00007935"/>
    </source>
</evidence>
<dbReference type="SUPFAM" id="SSF81345">
    <property type="entry name" value="ABC transporter involved in vitamin B12 uptake, BtuC"/>
    <property type="match status" value="1"/>
</dbReference>
<feature type="transmembrane region" description="Helical" evidence="8">
    <location>
        <begin position="153"/>
        <end position="177"/>
    </location>
</feature>
<proteinExistence type="inferred from homology"/>
<keyword evidence="4" id="KW-1003">Cell membrane</keyword>
<dbReference type="CDD" id="cd06550">
    <property type="entry name" value="TM_ABC_iron-siderophores_like"/>
    <property type="match status" value="1"/>
</dbReference>
<dbReference type="PANTHER" id="PTHR30472">
    <property type="entry name" value="FERRIC ENTEROBACTIN TRANSPORT SYSTEM PERMEASE PROTEIN"/>
    <property type="match status" value="1"/>
</dbReference>
<dbReference type="GO" id="GO:0005886">
    <property type="term" value="C:plasma membrane"/>
    <property type="evidence" value="ECO:0007669"/>
    <property type="project" value="UniProtKB-SubCell"/>
</dbReference>
<sequence>MTPLLRPAPAGRQYAAGAAVLALLALASLAVGSRPVPPSQVLSALFGFDPANDLHLVVRALRLPRTLLAIFAGAALGLAGAVMQSVTRNPLAEPGLLGVNSGAAIAVVLGASAFGLTQMAQYVWFGFLGAGLAGVAVFLLGRAHESGTDPVRLVLAGAGISVLLGAAASLVILNSGLEVLDLFRNWGSGALEGRGRAVAATMGVALALGGGLALALAPGLNAMALGHDSGRALGLRPQRFWALACLSVMILAGAATAAAGPIGFVGLVAPHLARAVTGPDNRRVLPLSALFAASVLLGADIIGRVVAPPAEVAAGIVAAILGGPFFVHVVRRFRLARL</sequence>
<keyword evidence="6 8" id="KW-1133">Transmembrane helix</keyword>
<evidence type="ECO:0000256" key="1">
    <source>
        <dbReference type="ARBA" id="ARBA00004651"/>
    </source>
</evidence>
<feature type="transmembrane region" description="Helical" evidence="8">
    <location>
        <begin position="310"/>
        <end position="330"/>
    </location>
</feature>
<dbReference type="Pfam" id="PF01032">
    <property type="entry name" value="FecCD"/>
    <property type="match status" value="1"/>
</dbReference>
<dbReference type="Proteomes" id="UP000256941">
    <property type="component" value="Unassembled WGS sequence"/>
</dbReference>